<evidence type="ECO:0008006" key="2">
    <source>
        <dbReference type="Google" id="ProtNLM"/>
    </source>
</evidence>
<name>A0A383D9R8_9ZZZZ</name>
<reference evidence="1" key="1">
    <citation type="submission" date="2018-05" db="EMBL/GenBank/DDBJ databases">
        <authorList>
            <person name="Lanie J.A."/>
            <person name="Ng W.-L."/>
            <person name="Kazmierczak K.M."/>
            <person name="Andrzejewski T.M."/>
            <person name="Davidsen T.M."/>
            <person name="Wayne K.J."/>
            <person name="Tettelin H."/>
            <person name="Glass J.I."/>
            <person name="Rusch D."/>
            <person name="Podicherti R."/>
            <person name="Tsui H.-C.T."/>
            <person name="Winkler M.E."/>
        </authorList>
    </citation>
    <scope>NUCLEOTIDE SEQUENCE</scope>
</reference>
<dbReference type="EMBL" id="UINC01215399">
    <property type="protein sequence ID" value="SVE41059.1"/>
    <property type="molecule type" value="Genomic_DNA"/>
</dbReference>
<gene>
    <name evidence="1" type="ORF">METZ01_LOCUS493913</name>
</gene>
<dbReference type="AlphaFoldDB" id="A0A383D9R8"/>
<protein>
    <recommendedName>
        <fullName evidence="2">Peptidase</fullName>
    </recommendedName>
</protein>
<proteinExistence type="predicted"/>
<feature type="non-terminal residue" evidence="1">
    <location>
        <position position="139"/>
    </location>
</feature>
<evidence type="ECO:0000313" key="1">
    <source>
        <dbReference type="EMBL" id="SVE41059.1"/>
    </source>
</evidence>
<accession>A0A383D9R8</accession>
<sequence length="139" mass="15748">MKPVIIFVITFVLLIPISVSAGDELVPQWIKTNAGWWAGGQIDDTTFIDGLEYLISKDILNIDAVQTSKSSEGIPEWIKQTANWWSSNAVTDSEFLNSIKYLVENGIITIEKTPNDFYDIQNWQMYDHSKQSIGNYLEG</sequence>
<organism evidence="1">
    <name type="scientific">marine metagenome</name>
    <dbReference type="NCBI Taxonomy" id="408172"/>
    <lineage>
        <taxon>unclassified sequences</taxon>
        <taxon>metagenomes</taxon>
        <taxon>ecological metagenomes</taxon>
    </lineage>
</organism>